<feature type="domain" description="Chromo" evidence="3">
    <location>
        <begin position="11"/>
        <end position="35"/>
    </location>
</feature>
<dbReference type="SUPFAM" id="SSF54160">
    <property type="entry name" value="Chromo domain-like"/>
    <property type="match status" value="1"/>
</dbReference>
<sequence length="110" mass="11941">MELSAAGDRIFAAEAILKRRVRKGRLEYLVKWKGWCSEDQAEDVTLSAGLVPAKGSEQGSEGPPKGASRWHPQLAPSCKDVVVTDVTTNLVTVTIKEFPSPSDSPDSRCK</sequence>
<protein>
    <recommendedName>
        <fullName evidence="3">Chromo domain-containing protein</fullName>
    </recommendedName>
</protein>
<name>A0A3B4B298_9GOBI</name>
<dbReference type="PANTHER" id="PTHR46389:SF4">
    <property type="entry name" value="CHROMOBOX PROTEIN HOMOLOG 6"/>
    <property type="match status" value="1"/>
</dbReference>
<organism evidence="4 5">
    <name type="scientific">Periophthalmus magnuspinnatus</name>
    <dbReference type="NCBI Taxonomy" id="409849"/>
    <lineage>
        <taxon>Eukaryota</taxon>
        <taxon>Metazoa</taxon>
        <taxon>Chordata</taxon>
        <taxon>Craniata</taxon>
        <taxon>Vertebrata</taxon>
        <taxon>Euteleostomi</taxon>
        <taxon>Actinopterygii</taxon>
        <taxon>Neopterygii</taxon>
        <taxon>Teleostei</taxon>
        <taxon>Neoteleostei</taxon>
        <taxon>Acanthomorphata</taxon>
        <taxon>Gobiaria</taxon>
        <taxon>Gobiiformes</taxon>
        <taxon>Gobioidei</taxon>
        <taxon>Gobiidae</taxon>
        <taxon>Oxudercinae</taxon>
        <taxon>Periophthalmus</taxon>
    </lineage>
</organism>
<evidence type="ECO:0000313" key="4">
    <source>
        <dbReference type="Ensembl" id="ENSPMGP00000023697.1"/>
    </source>
</evidence>
<dbReference type="GO" id="GO:0000785">
    <property type="term" value="C:chromatin"/>
    <property type="evidence" value="ECO:0007669"/>
    <property type="project" value="TreeGrafter"/>
</dbReference>
<dbReference type="Pfam" id="PF17218">
    <property type="entry name" value="CBX7_C"/>
    <property type="match status" value="1"/>
</dbReference>
<dbReference type="PANTHER" id="PTHR46389">
    <property type="entry name" value="POLYCOMB GROUP PROTEIN PC"/>
    <property type="match status" value="1"/>
</dbReference>
<proteinExistence type="predicted"/>
<dbReference type="InterPro" id="IPR033773">
    <property type="entry name" value="CBX7_C"/>
</dbReference>
<dbReference type="Ensembl" id="ENSPMGT00000025247.1">
    <property type="protein sequence ID" value="ENSPMGP00000023697.1"/>
    <property type="gene ID" value="ENSPMGG00000019149.1"/>
</dbReference>
<keyword evidence="5" id="KW-1185">Reference proteome</keyword>
<accession>A0A3B4B298</accession>
<reference evidence="4" key="1">
    <citation type="submission" date="2025-08" db="UniProtKB">
        <authorList>
            <consortium name="Ensembl"/>
        </authorList>
    </citation>
    <scope>IDENTIFICATION</scope>
</reference>
<dbReference type="InterPro" id="IPR016197">
    <property type="entry name" value="Chromo-like_dom_sf"/>
</dbReference>
<evidence type="ECO:0000256" key="2">
    <source>
        <dbReference type="SAM" id="MobiDB-lite"/>
    </source>
</evidence>
<dbReference type="GO" id="GO:0000122">
    <property type="term" value="P:negative regulation of transcription by RNA polymerase II"/>
    <property type="evidence" value="ECO:0007669"/>
    <property type="project" value="TreeGrafter"/>
</dbReference>
<reference evidence="4" key="2">
    <citation type="submission" date="2025-09" db="UniProtKB">
        <authorList>
            <consortium name="Ensembl"/>
        </authorList>
    </citation>
    <scope>IDENTIFICATION</scope>
</reference>
<dbReference type="GO" id="GO:0003682">
    <property type="term" value="F:chromatin binding"/>
    <property type="evidence" value="ECO:0007669"/>
    <property type="project" value="TreeGrafter"/>
</dbReference>
<dbReference type="Proteomes" id="UP000261520">
    <property type="component" value="Unplaced"/>
</dbReference>
<evidence type="ECO:0000313" key="5">
    <source>
        <dbReference type="Proteomes" id="UP000261520"/>
    </source>
</evidence>
<dbReference type="Pfam" id="PF00385">
    <property type="entry name" value="Chromo"/>
    <property type="match status" value="1"/>
</dbReference>
<evidence type="ECO:0000256" key="1">
    <source>
        <dbReference type="ARBA" id="ARBA00004123"/>
    </source>
</evidence>
<dbReference type="PROSITE" id="PS50013">
    <property type="entry name" value="CHROMO_2"/>
    <property type="match status" value="1"/>
</dbReference>
<dbReference type="GO" id="GO:0035102">
    <property type="term" value="C:PRC1 complex"/>
    <property type="evidence" value="ECO:0007669"/>
    <property type="project" value="TreeGrafter"/>
</dbReference>
<comment type="subcellular location">
    <subcellularLocation>
        <location evidence="1">Nucleus</location>
    </subcellularLocation>
</comment>
<dbReference type="InterPro" id="IPR023780">
    <property type="entry name" value="Chromo_domain"/>
</dbReference>
<evidence type="ECO:0000259" key="3">
    <source>
        <dbReference type="PROSITE" id="PS50013"/>
    </source>
</evidence>
<feature type="region of interest" description="Disordered" evidence="2">
    <location>
        <begin position="52"/>
        <end position="73"/>
    </location>
</feature>
<dbReference type="InterPro" id="IPR052458">
    <property type="entry name" value="PcG_PRC1-like_component"/>
</dbReference>
<dbReference type="Gene3D" id="2.40.50.40">
    <property type="match status" value="1"/>
</dbReference>
<dbReference type="AlphaFoldDB" id="A0A3B4B298"/>
<dbReference type="InterPro" id="IPR000953">
    <property type="entry name" value="Chromo/chromo_shadow_dom"/>
</dbReference>